<name>A0A9D0YQ01_AQUAO</name>
<dbReference type="Proteomes" id="UP000606463">
    <property type="component" value="Unassembled WGS sequence"/>
</dbReference>
<evidence type="ECO:0000313" key="3">
    <source>
        <dbReference type="Proteomes" id="UP000606463"/>
    </source>
</evidence>
<dbReference type="InterPro" id="IPR013693">
    <property type="entry name" value="SpoIID/LytB_N"/>
</dbReference>
<dbReference type="PANTHER" id="PTHR30032:SF4">
    <property type="entry name" value="AMIDASE ENHANCER"/>
    <property type="match status" value="1"/>
</dbReference>
<dbReference type="InterPro" id="IPR051922">
    <property type="entry name" value="Bact_Sporulation_Assoc"/>
</dbReference>
<accession>A0A9D0YQ01</accession>
<dbReference type="EMBL" id="DQVE01000056">
    <property type="protein sequence ID" value="HIP98808.1"/>
    <property type="molecule type" value="Genomic_DNA"/>
</dbReference>
<comment type="caution">
    <text evidence="2">The sequence shown here is derived from an EMBL/GenBank/DDBJ whole genome shotgun (WGS) entry which is preliminary data.</text>
</comment>
<dbReference type="PANTHER" id="PTHR30032">
    <property type="entry name" value="N-ACETYLMURAMOYL-L-ALANINE AMIDASE-RELATED"/>
    <property type="match status" value="1"/>
</dbReference>
<protein>
    <submittedName>
        <fullName evidence="2">SpoIID/LytB domain-containing protein</fullName>
    </submittedName>
</protein>
<dbReference type="Pfam" id="PF08486">
    <property type="entry name" value="SpoIID"/>
    <property type="match status" value="1"/>
</dbReference>
<dbReference type="GO" id="GO:0030435">
    <property type="term" value="P:sporulation resulting in formation of a cellular spore"/>
    <property type="evidence" value="ECO:0007669"/>
    <property type="project" value="InterPro"/>
</dbReference>
<gene>
    <name evidence="2" type="ORF">EYH37_05575</name>
</gene>
<proteinExistence type="predicted"/>
<feature type="domain" description="Sporulation stage II protein D amidase enhancer LytB N-terminal" evidence="1">
    <location>
        <begin position="138"/>
        <end position="229"/>
    </location>
</feature>
<evidence type="ECO:0000259" key="1">
    <source>
        <dbReference type="Pfam" id="PF08486"/>
    </source>
</evidence>
<evidence type="ECO:0000313" key="2">
    <source>
        <dbReference type="EMBL" id="HIP98808.1"/>
    </source>
</evidence>
<dbReference type="InterPro" id="IPR013486">
    <property type="entry name" value="SpoIID/LytB"/>
</dbReference>
<organism evidence="2 3">
    <name type="scientific">Aquifex aeolicus</name>
    <dbReference type="NCBI Taxonomy" id="63363"/>
    <lineage>
        <taxon>Bacteria</taxon>
        <taxon>Pseudomonadati</taxon>
        <taxon>Aquificota</taxon>
        <taxon>Aquificia</taxon>
        <taxon>Aquificales</taxon>
        <taxon>Aquificaceae</taxon>
        <taxon>Aquifex</taxon>
    </lineage>
</organism>
<sequence>MPTVILILILPFLVFSNGVEEVLYKTVERYLQRGNYIGALEILHFLGDYKNSQELYKKVAQFFTPPPANLFKEEPLIRVKIAQGFKNLTLNCGRGEKTFKPIEKTEINPKEDYLIRFDQKTFIKLPSTAKLRIFRYRGQPWAVALLPLETYLRGVLVGEVYLRWPLEVLKAQAVAARTYALFNLYKARKSNLPYDVDATTNYQVFKTSALDHPKVVRAVEETRGEVLTYKGGLIYAMFHSNSGGCTANFQEITGLKIPYLTSVRENCNMATLKWSHWNKNLPKERIKNFLKGVLGLNISQIEDMEIKRGSCGRGLLITLKTDGGSVTLPLSVYFRLEMRIPSDWFFVIGKSGNSFVLAGKGFGHGLGMSQWGAFCLANRGWDYKKILQFYYKGSTIKRIY</sequence>
<dbReference type="NCBIfam" id="TIGR02669">
    <property type="entry name" value="SpoIID_LytB"/>
    <property type="match status" value="1"/>
</dbReference>
<dbReference type="AlphaFoldDB" id="A0A9D0YQ01"/>
<dbReference type="GO" id="GO:0030288">
    <property type="term" value="C:outer membrane-bounded periplasmic space"/>
    <property type="evidence" value="ECO:0007669"/>
    <property type="project" value="TreeGrafter"/>
</dbReference>
<reference evidence="2" key="1">
    <citation type="journal article" date="2020" name="ISME J.">
        <title>Gammaproteobacteria mediating utilization of methyl-, sulfur- and petroleum organic compounds in deep ocean hydrothermal plumes.</title>
        <authorList>
            <person name="Zhou Z."/>
            <person name="Liu Y."/>
            <person name="Pan J."/>
            <person name="Cron B.R."/>
            <person name="Toner B.M."/>
            <person name="Anantharaman K."/>
            <person name="Breier J.A."/>
            <person name="Dick G.J."/>
            <person name="Li M."/>
        </authorList>
    </citation>
    <scope>NUCLEOTIDE SEQUENCE</scope>
    <source>
        <strain evidence="2">SZUA-1501</strain>
    </source>
</reference>